<evidence type="ECO:0000259" key="7">
    <source>
        <dbReference type="Pfam" id="PF00155"/>
    </source>
</evidence>
<dbReference type="PANTHER" id="PTHR11879">
    <property type="entry name" value="ASPARTATE AMINOTRANSFERASE"/>
    <property type="match status" value="1"/>
</dbReference>
<evidence type="ECO:0000313" key="8">
    <source>
        <dbReference type="EMBL" id="ATA55584.1"/>
    </source>
</evidence>
<dbReference type="InterPro" id="IPR000796">
    <property type="entry name" value="Asp_trans"/>
</dbReference>
<dbReference type="GO" id="GO:0042802">
    <property type="term" value="F:identical protein binding"/>
    <property type="evidence" value="ECO:0007669"/>
    <property type="project" value="TreeGrafter"/>
</dbReference>
<dbReference type="CDD" id="cd00609">
    <property type="entry name" value="AAT_like"/>
    <property type="match status" value="1"/>
</dbReference>
<dbReference type="NCBIfam" id="NF006719">
    <property type="entry name" value="PRK09257.1"/>
    <property type="match status" value="1"/>
</dbReference>
<dbReference type="SUPFAM" id="SSF53383">
    <property type="entry name" value="PLP-dependent transferases"/>
    <property type="match status" value="1"/>
</dbReference>
<dbReference type="EC" id="2.6.1.57" evidence="8"/>
<evidence type="ECO:0000256" key="4">
    <source>
        <dbReference type="ARBA" id="ARBA00022576"/>
    </source>
</evidence>
<keyword evidence="5 8" id="KW-0808">Transferase</keyword>
<dbReference type="KEGG" id="vbo:CKY39_21900"/>
<evidence type="ECO:0000256" key="2">
    <source>
        <dbReference type="ARBA" id="ARBA00007441"/>
    </source>
</evidence>
<gene>
    <name evidence="8" type="ORF">CKY39_21900</name>
</gene>
<dbReference type="InterPro" id="IPR015422">
    <property type="entry name" value="PyrdxlP-dep_Trfase_small"/>
</dbReference>
<comment type="similarity">
    <text evidence="2">Belongs to the class-I pyridoxal-phosphate-dependent aminotransferase family.</text>
</comment>
<comment type="subunit">
    <text evidence="3">Homodimer.</text>
</comment>
<keyword evidence="6" id="KW-0663">Pyridoxal phosphate</keyword>
<dbReference type="GO" id="GO:0004838">
    <property type="term" value="F:L-tyrosine-2-oxoglutarate transaminase activity"/>
    <property type="evidence" value="ECO:0007669"/>
    <property type="project" value="TreeGrafter"/>
</dbReference>
<dbReference type="PRINTS" id="PR00799">
    <property type="entry name" value="TRANSAMINASE"/>
</dbReference>
<dbReference type="AlphaFoldDB" id="A0A250DMV5"/>
<accession>A0A250DMV5</accession>
<dbReference type="FunFam" id="3.40.640.10:FF:000066">
    <property type="entry name" value="Aspartate aminotransferase"/>
    <property type="match status" value="1"/>
</dbReference>
<keyword evidence="4 8" id="KW-0032">Aminotransferase</keyword>
<evidence type="ECO:0000313" key="9">
    <source>
        <dbReference type="Proteomes" id="UP000217154"/>
    </source>
</evidence>
<dbReference type="InterPro" id="IPR004839">
    <property type="entry name" value="Aminotransferase_I/II_large"/>
</dbReference>
<dbReference type="RefSeq" id="WP_095745934.1">
    <property type="nucleotide sequence ID" value="NZ_CP023284.1"/>
</dbReference>
<sequence>MFSHLAASPDDPILALNEAFMRDARAHKVNLSIGMYFDATGALPVPDAVREAERRLAARAGAKPYLPIEGQPDFSQAVRALLFGLGHEAVAAGRIATLQTVGSCGALRVGAELLRQAFPGSAVWVSDPTWENHRAIFHSAGMAVHAYPYFDHGTGRLRFEALCKAIGALPAHSVVLLHACGHNPTGADMTRAEWTQLAALMARRALIPFVDLAYQGFCEGLDADAAPVRLLADAGLGLLVANSFSKNMGVYGERCGALSVVCPDAAQATLVLGQLKAIVRQNYSSPPMHAGRLVTEVLNDAALREAWAREVEGMRLRTNAMRAALHEVLRQRLPGYDADYLLRQRGMFSFTGLSPAQVDALRESHAVYLVRSGRMCLSGLNGGNVDRVADAIARVIG</sequence>
<dbReference type="GO" id="GO:0033585">
    <property type="term" value="P:L-phenylalanine biosynthetic process from chorismate via phenylpyruvate"/>
    <property type="evidence" value="ECO:0007669"/>
    <property type="project" value="TreeGrafter"/>
</dbReference>
<reference evidence="8 9" key="1">
    <citation type="submission" date="2017-09" db="EMBL/GenBank/DDBJ databases">
        <title>The diverse metabolic capabilities of V. boronicumulans make it an excellent choice for continued studies on novel biodegradation.</title>
        <authorList>
            <person name="Sun S."/>
        </authorList>
    </citation>
    <scope>NUCLEOTIDE SEQUENCE [LARGE SCALE GENOMIC DNA]</scope>
    <source>
        <strain evidence="8 9">J1</strain>
    </source>
</reference>
<feature type="domain" description="Aminotransferase class I/classII large" evidence="7">
    <location>
        <begin position="27"/>
        <end position="392"/>
    </location>
</feature>
<name>A0A250DMV5_9BURK</name>
<dbReference type="Proteomes" id="UP000217154">
    <property type="component" value="Chromosome"/>
</dbReference>
<evidence type="ECO:0000256" key="5">
    <source>
        <dbReference type="ARBA" id="ARBA00022679"/>
    </source>
</evidence>
<dbReference type="Gene3D" id="3.40.640.10">
    <property type="entry name" value="Type I PLP-dependent aspartate aminotransferase-like (Major domain)"/>
    <property type="match status" value="1"/>
</dbReference>
<dbReference type="InterPro" id="IPR015421">
    <property type="entry name" value="PyrdxlP-dep_Trfase_major"/>
</dbReference>
<proteinExistence type="inferred from homology"/>
<dbReference type="Pfam" id="PF00155">
    <property type="entry name" value="Aminotran_1_2"/>
    <property type="match status" value="1"/>
</dbReference>
<dbReference type="InterPro" id="IPR015424">
    <property type="entry name" value="PyrdxlP-dep_Trfase"/>
</dbReference>
<protein>
    <submittedName>
        <fullName evidence="8">Aromatic amino acid aminotransferase</fullName>
        <ecNumber evidence="8">2.6.1.57</ecNumber>
    </submittedName>
</protein>
<organism evidence="8 9">
    <name type="scientific">Variovorax boronicumulans</name>
    <dbReference type="NCBI Taxonomy" id="436515"/>
    <lineage>
        <taxon>Bacteria</taxon>
        <taxon>Pseudomonadati</taxon>
        <taxon>Pseudomonadota</taxon>
        <taxon>Betaproteobacteria</taxon>
        <taxon>Burkholderiales</taxon>
        <taxon>Comamonadaceae</taxon>
        <taxon>Variovorax</taxon>
    </lineage>
</organism>
<dbReference type="Gene3D" id="3.90.1150.10">
    <property type="entry name" value="Aspartate Aminotransferase, domain 1"/>
    <property type="match status" value="1"/>
</dbReference>
<evidence type="ECO:0000256" key="1">
    <source>
        <dbReference type="ARBA" id="ARBA00001933"/>
    </source>
</evidence>
<dbReference type="GO" id="GO:0005829">
    <property type="term" value="C:cytosol"/>
    <property type="evidence" value="ECO:0007669"/>
    <property type="project" value="TreeGrafter"/>
</dbReference>
<dbReference type="PANTHER" id="PTHR11879:SF37">
    <property type="entry name" value="AROMATIC-AMINO-ACID AMINOTRANSFERASE"/>
    <property type="match status" value="1"/>
</dbReference>
<comment type="cofactor">
    <cofactor evidence="1">
        <name>pyridoxal 5'-phosphate</name>
        <dbReference type="ChEBI" id="CHEBI:597326"/>
    </cofactor>
</comment>
<dbReference type="EMBL" id="CP023284">
    <property type="protein sequence ID" value="ATA55584.1"/>
    <property type="molecule type" value="Genomic_DNA"/>
</dbReference>
<evidence type="ECO:0000256" key="6">
    <source>
        <dbReference type="ARBA" id="ARBA00022898"/>
    </source>
</evidence>
<evidence type="ECO:0000256" key="3">
    <source>
        <dbReference type="ARBA" id="ARBA00011738"/>
    </source>
</evidence>
<dbReference type="GO" id="GO:0030170">
    <property type="term" value="F:pyridoxal phosphate binding"/>
    <property type="evidence" value="ECO:0007669"/>
    <property type="project" value="InterPro"/>
</dbReference>